<name>A0ABZ2SPL8_9ENTE</name>
<evidence type="ECO:0000313" key="2">
    <source>
        <dbReference type="Proteomes" id="UP000664701"/>
    </source>
</evidence>
<dbReference type="InterPro" id="IPR006450">
    <property type="entry name" value="Phage_HK97_gp6-like"/>
</dbReference>
<dbReference type="Proteomes" id="UP000664701">
    <property type="component" value="Chromosome"/>
</dbReference>
<proteinExistence type="predicted"/>
<evidence type="ECO:0000313" key="1">
    <source>
        <dbReference type="EMBL" id="WYJ77730.1"/>
    </source>
</evidence>
<sequence>MMDLQEIKNYLRIDHSLDDTLLKTLQTTAEAYIYSAIEAPQVKDLRFDLCVLLLIGHFYANRSATTNENIQNLPLGVTSLIQQLRGLGSGA</sequence>
<dbReference type="NCBIfam" id="TIGR01560">
    <property type="entry name" value="put_DNA_pack"/>
    <property type="match status" value="1"/>
</dbReference>
<accession>A0ABZ2SPL8</accession>
<organism evidence="1 2">
    <name type="scientific">Candidatus Enterococcus lowellii</name>
    <dbReference type="NCBI Taxonomy" id="2230877"/>
    <lineage>
        <taxon>Bacteria</taxon>
        <taxon>Bacillati</taxon>
        <taxon>Bacillota</taxon>
        <taxon>Bacilli</taxon>
        <taxon>Lactobacillales</taxon>
        <taxon>Enterococcaceae</taxon>
        <taxon>Enterococcus</taxon>
    </lineage>
</organism>
<dbReference type="Pfam" id="PF05135">
    <property type="entry name" value="Phage_connect_1"/>
    <property type="match status" value="1"/>
</dbReference>
<dbReference type="EMBL" id="CP147251">
    <property type="protein sequence ID" value="WYJ77730.1"/>
    <property type="molecule type" value="Genomic_DNA"/>
</dbReference>
<dbReference type="InterPro" id="IPR021146">
    <property type="entry name" value="Phage_gp6-like_head-tail"/>
</dbReference>
<keyword evidence="2" id="KW-1185">Reference proteome</keyword>
<protein>
    <recommendedName>
        <fullName evidence="3">Phage gp6-like head-tail connector protein</fullName>
    </recommendedName>
</protein>
<reference evidence="1 2" key="1">
    <citation type="submission" date="2024-03" db="EMBL/GenBank/DDBJ databases">
        <title>The Genome Sequence of Enterococcus sp. DIV2402.</title>
        <authorList>
            <consortium name="The Broad Institute Genomics Platform"/>
            <consortium name="The Broad Institute Microbial Omics Core"/>
            <consortium name="The Broad Institute Genomic Center for Infectious Diseases"/>
            <person name="Earl A."/>
            <person name="Manson A."/>
            <person name="Gilmore M."/>
            <person name="Schwartman J."/>
            <person name="Shea T."/>
            <person name="Abouelleil A."/>
            <person name="Cao P."/>
            <person name="Chapman S."/>
            <person name="Cusick C."/>
            <person name="Young S."/>
            <person name="Neafsey D."/>
            <person name="Nusbaum C."/>
            <person name="Birren B."/>
        </authorList>
    </citation>
    <scope>NUCLEOTIDE SEQUENCE [LARGE SCALE GENOMIC DNA]</scope>
    <source>
        <strain evidence="1 2">DIV2402</strain>
    </source>
</reference>
<evidence type="ECO:0008006" key="3">
    <source>
        <dbReference type="Google" id="ProtNLM"/>
    </source>
</evidence>
<dbReference type="Gene3D" id="1.10.3230.30">
    <property type="entry name" value="Phage gp6-like head-tail connector protein"/>
    <property type="match status" value="1"/>
</dbReference>
<dbReference type="CDD" id="cd08054">
    <property type="entry name" value="gp6"/>
    <property type="match status" value="1"/>
</dbReference>
<gene>
    <name evidence="1" type="ORF">DOK78_002368</name>
</gene>